<dbReference type="PANTHER" id="PTHR47966">
    <property type="entry name" value="BETA-SITE APP-CLEAVING ENZYME, ISOFORM A-RELATED"/>
    <property type="match status" value="1"/>
</dbReference>
<dbReference type="GO" id="GO:0004190">
    <property type="term" value="F:aspartic-type endopeptidase activity"/>
    <property type="evidence" value="ECO:0007669"/>
    <property type="project" value="UniProtKB-KW"/>
</dbReference>
<feature type="chain" id="PRO_5003157254" evidence="5">
    <location>
        <begin position="18"/>
        <end position="377"/>
    </location>
</feature>
<dbReference type="PROSITE" id="PS51767">
    <property type="entry name" value="PEPTIDASE_A1"/>
    <property type="match status" value="1"/>
</dbReference>
<dbReference type="FunFam" id="2.40.70.10:FF:000115">
    <property type="entry name" value="Lysosomal aspartic protease"/>
    <property type="match status" value="1"/>
</dbReference>
<dbReference type="Pfam" id="PF00026">
    <property type="entry name" value="Asp"/>
    <property type="match status" value="3"/>
</dbReference>
<organism evidence="8">
    <name type="scientific">Camponotus floridanus</name>
    <name type="common">Florida carpenter ant</name>
    <dbReference type="NCBI Taxonomy" id="104421"/>
    <lineage>
        <taxon>Eukaryota</taxon>
        <taxon>Metazoa</taxon>
        <taxon>Ecdysozoa</taxon>
        <taxon>Arthropoda</taxon>
        <taxon>Hexapoda</taxon>
        <taxon>Insecta</taxon>
        <taxon>Pterygota</taxon>
        <taxon>Neoptera</taxon>
        <taxon>Endopterygota</taxon>
        <taxon>Hymenoptera</taxon>
        <taxon>Apocrita</taxon>
        <taxon>Aculeata</taxon>
        <taxon>Formicoidea</taxon>
        <taxon>Formicidae</taxon>
        <taxon>Formicinae</taxon>
        <taxon>Camponotus</taxon>
    </lineage>
</organism>
<accession>E2AGL0</accession>
<sequence length="377" mass="42452">MFRLFVVVTMLFVTTEAKLRISLHKTDSIQSLLKDGNVTQDIPSLINFRSALLSRYISVNYYGIIAIGFPPQEFKVAFDTGYSNLWILSKKTNEHNIPSYLKHNLYDGIESGEYLTNDTSICMNNTISTIEGLLSTDIVNVNCNRIFDLPMIRFILNDMTFKLTADDYIIEVAGLDVQNQIFTEATNMSKYPFNTAPYDGILGLGYSIASVTDEKITVFDNMIEQGLLSSHIFSFHLNRNSSELNGGEFILGGSDPAFYKGDFTYIPLSRKGFWQLSVDKILIEDINLCGKGCQANIVTGDSAIIGPEKHIQFINNIVIGTVNVNGDERLPENDTCMSSFVERDLHEFDWILGIPFVGRFYIEFDMENDRVGFALAK</sequence>
<keyword evidence="4" id="KW-0378">Hydrolase</keyword>
<dbReference type="EMBL" id="GL439322">
    <property type="protein sequence ID" value="EFN67430.1"/>
    <property type="molecule type" value="Genomic_DNA"/>
</dbReference>
<keyword evidence="5" id="KW-0732">Signal</keyword>
<dbReference type="AlphaFoldDB" id="E2AGL0"/>
<name>E2AGL0_CAMFO</name>
<keyword evidence="2 7" id="KW-0645">Protease</keyword>
<dbReference type="Gene3D" id="2.40.70.10">
    <property type="entry name" value="Acid Proteases"/>
    <property type="match status" value="3"/>
</dbReference>
<gene>
    <name evidence="7" type="ORF">EAG_16191</name>
</gene>
<evidence type="ECO:0000256" key="1">
    <source>
        <dbReference type="ARBA" id="ARBA00007447"/>
    </source>
</evidence>
<dbReference type="InterPro" id="IPR001461">
    <property type="entry name" value="Aspartic_peptidase_A1"/>
</dbReference>
<evidence type="ECO:0000259" key="6">
    <source>
        <dbReference type="PROSITE" id="PS51767"/>
    </source>
</evidence>
<dbReference type="PANTHER" id="PTHR47966:SF51">
    <property type="entry name" value="BETA-SITE APP-CLEAVING ENZYME, ISOFORM A-RELATED"/>
    <property type="match status" value="1"/>
</dbReference>
<dbReference type="InParanoid" id="E2AGL0"/>
<keyword evidence="8" id="KW-1185">Reference proteome</keyword>
<proteinExistence type="inferred from homology"/>
<dbReference type="Proteomes" id="UP000000311">
    <property type="component" value="Unassembled WGS sequence"/>
</dbReference>
<dbReference type="SUPFAM" id="SSF50630">
    <property type="entry name" value="Acid proteases"/>
    <property type="match status" value="1"/>
</dbReference>
<feature type="domain" description="Peptidase A1" evidence="6">
    <location>
        <begin position="61"/>
        <end position="377"/>
    </location>
</feature>
<dbReference type="InterPro" id="IPR021109">
    <property type="entry name" value="Peptidase_aspartic_dom_sf"/>
</dbReference>
<evidence type="ECO:0000313" key="8">
    <source>
        <dbReference type="Proteomes" id="UP000000311"/>
    </source>
</evidence>
<reference evidence="7 8" key="1">
    <citation type="journal article" date="2010" name="Science">
        <title>Genomic comparison of the ants Camponotus floridanus and Harpegnathos saltator.</title>
        <authorList>
            <person name="Bonasio R."/>
            <person name="Zhang G."/>
            <person name="Ye C."/>
            <person name="Mutti N.S."/>
            <person name="Fang X."/>
            <person name="Qin N."/>
            <person name="Donahue G."/>
            <person name="Yang P."/>
            <person name="Li Q."/>
            <person name="Li C."/>
            <person name="Zhang P."/>
            <person name="Huang Z."/>
            <person name="Berger S.L."/>
            <person name="Reinberg D."/>
            <person name="Wang J."/>
            <person name="Liebig J."/>
        </authorList>
    </citation>
    <scope>NUCLEOTIDE SEQUENCE [LARGE SCALE GENOMIC DNA]</scope>
    <source>
        <strain evidence="8">C129</strain>
    </source>
</reference>
<feature type="signal peptide" evidence="5">
    <location>
        <begin position="1"/>
        <end position="17"/>
    </location>
</feature>
<evidence type="ECO:0000256" key="2">
    <source>
        <dbReference type="ARBA" id="ARBA00022670"/>
    </source>
</evidence>
<dbReference type="InterPro" id="IPR033121">
    <property type="entry name" value="PEPTIDASE_A1"/>
</dbReference>
<evidence type="ECO:0000313" key="7">
    <source>
        <dbReference type="EMBL" id="EFN67430.1"/>
    </source>
</evidence>
<protein>
    <submittedName>
        <fullName evidence="7">Lysosomal aspartic protease</fullName>
    </submittedName>
</protein>
<dbReference type="OMA" id="GCQANIV"/>
<dbReference type="GO" id="GO:0005764">
    <property type="term" value="C:lysosome"/>
    <property type="evidence" value="ECO:0007669"/>
    <property type="project" value="TreeGrafter"/>
</dbReference>
<dbReference type="PRINTS" id="PR00792">
    <property type="entry name" value="PEPSIN"/>
</dbReference>
<comment type="similarity">
    <text evidence="1">Belongs to the peptidase A1 family.</text>
</comment>
<dbReference type="GO" id="GO:0006508">
    <property type="term" value="P:proteolysis"/>
    <property type="evidence" value="ECO:0007669"/>
    <property type="project" value="UniProtKB-KW"/>
</dbReference>
<dbReference type="OrthoDB" id="7543269at2759"/>
<evidence type="ECO:0000256" key="3">
    <source>
        <dbReference type="ARBA" id="ARBA00022750"/>
    </source>
</evidence>
<evidence type="ECO:0000256" key="4">
    <source>
        <dbReference type="ARBA" id="ARBA00022801"/>
    </source>
</evidence>
<evidence type="ECO:0000256" key="5">
    <source>
        <dbReference type="SAM" id="SignalP"/>
    </source>
</evidence>
<keyword evidence="3" id="KW-0064">Aspartyl protease</keyword>